<reference evidence="1 2" key="1">
    <citation type="submission" date="2021-01" db="EMBL/GenBank/DDBJ databases">
        <title>Whole genome shotgun sequence of Catellatospora coxensis NBRC 107359.</title>
        <authorList>
            <person name="Komaki H."/>
            <person name="Tamura T."/>
        </authorList>
    </citation>
    <scope>NUCLEOTIDE SEQUENCE [LARGE SCALE GENOMIC DNA]</scope>
    <source>
        <strain evidence="1 2">NBRC 107359</strain>
    </source>
</reference>
<dbReference type="Proteomes" id="UP000630887">
    <property type="component" value="Unassembled WGS sequence"/>
</dbReference>
<organism evidence="1 2">
    <name type="scientific">Catellatospora coxensis</name>
    <dbReference type="NCBI Taxonomy" id="310354"/>
    <lineage>
        <taxon>Bacteria</taxon>
        <taxon>Bacillati</taxon>
        <taxon>Actinomycetota</taxon>
        <taxon>Actinomycetes</taxon>
        <taxon>Micromonosporales</taxon>
        <taxon>Micromonosporaceae</taxon>
        <taxon>Catellatospora</taxon>
    </lineage>
</organism>
<dbReference type="EMBL" id="BONI01000058">
    <property type="protein sequence ID" value="GIG09076.1"/>
    <property type="molecule type" value="Genomic_DNA"/>
</dbReference>
<protein>
    <submittedName>
        <fullName evidence="1">Uncharacterized protein</fullName>
    </submittedName>
</protein>
<accession>A0A8J3P9B2</accession>
<sequence>MVPPVITVAECISRSCTTGWLDWVHGELWLTPTGLVRRRLSRAESRANGLGPTVTAPLPRAELPEAALTRVLAEHATNKVVTFESVDRARLVRGVTAHGLRLVLRDGSRHKLLWLTRDPAYGILADVLPSVLGDRFAGTATS</sequence>
<comment type="caution">
    <text evidence="1">The sequence shown here is derived from an EMBL/GenBank/DDBJ whole genome shotgun (WGS) entry which is preliminary data.</text>
</comment>
<gene>
    <name evidence="1" type="ORF">Cco03nite_57760</name>
</gene>
<name>A0A8J3P9B2_9ACTN</name>
<proteinExistence type="predicted"/>
<keyword evidence="2" id="KW-1185">Reference proteome</keyword>
<dbReference type="AlphaFoldDB" id="A0A8J3P9B2"/>
<evidence type="ECO:0000313" key="1">
    <source>
        <dbReference type="EMBL" id="GIG09076.1"/>
    </source>
</evidence>
<evidence type="ECO:0000313" key="2">
    <source>
        <dbReference type="Proteomes" id="UP000630887"/>
    </source>
</evidence>